<evidence type="ECO:0000256" key="5">
    <source>
        <dbReference type="ARBA" id="ARBA00012213"/>
    </source>
</evidence>
<evidence type="ECO:0000256" key="1">
    <source>
        <dbReference type="ARBA" id="ARBA00001342"/>
    </source>
</evidence>
<dbReference type="EC" id="4.1.1.112" evidence="6"/>
<dbReference type="InterPro" id="IPR036704">
    <property type="entry name" value="RraA/RraA-like_sf"/>
</dbReference>
<sequence>MYTINKSNRKASQELIDEFSKFGVALIADSMGRYGAMKPYIKPIAYGRKMKGRAVTVQTYRSDNLMLHVALGMAQEGDVLVVDAGEVTNAGLWGDLMTQMACIKKIGGIVTDGAVRDREELIESGLPVYCKSISPLGGFKSVGGSVNTEISCGGVVVSPGDIIIGDDDGVAVIPLEEAGEILEACKKNQAKEDEISEKMKQGITLFELLGLQEQINKLGLIIPEDKE</sequence>
<accession>A0ABT1NCE9</accession>
<comment type="subunit">
    <text evidence="4">Homotrimer.</text>
</comment>
<reference evidence="12 13" key="1">
    <citation type="submission" date="2021-10" db="EMBL/GenBank/DDBJ databases">
        <title>Lutispora strain m25 sp. nov., a thermophilic, non-spore-forming bacterium isolated from a lab-scale methanogenic bioreactor digesting anaerobic sludge.</title>
        <authorList>
            <person name="El Houari A."/>
            <person name="Mcdonald J."/>
        </authorList>
    </citation>
    <scope>NUCLEOTIDE SEQUENCE [LARGE SCALE GENOMIC DNA]</scope>
    <source>
        <strain evidence="13">m25</strain>
    </source>
</reference>
<dbReference type="EMBL" id="JAJEKE010000003">
    <property type="protein sequence ID" value="MCQ1528922.1"/>
    <property type="molecule type" value="Genomic_DNA"/>
</dbReference>
<evidence type="ECO:0000313" key="13">
    <source>
        <dbReference type="Proteomes" id="UP001651880"/>
    </source>
</evidence>
<dbReference type="Proteomes" id="UP001651880">
    <property type="component" value="Unassembled WGS sequence"/>
</dbReference>
<evidence type="ECO:0000256" key="7">
    <source>
        <dbReference type="ARBA" id="ARBA00016549"/>
    </source>
</evidence>
<evidence type="ECO:0000256" key="10">
    <source>
        <dbReference type="ARBA" id="ARBA00032305"/>
    </source>
</evidence>
<name>A0ABT1NCE9_9FIRM</name>
<dbReference type="Gene3D" id="3.50.30.40">
    <property type="entry name" value="Ribonuclease E inhibitor RraA/RraA-like"/>
    <property type="match status" value="1"/>
</dbReference>
<dbReference type="NCBIfam" id="NF006731">
    <property type="entry name" value="PRK09262.1"/>
    <property type="match status" value="1"/>
</dbReference>
<dbReference type="SUPFAM" id="SSF89562">
    <property type="entry name" value="RraA-like"/>
    <property type="match status" value="1"/>
</dbReference>
<evidence type="ECO:0000256" key="8">
    <source>
        <dbReference type="ARBA" id="ARBA00025046"/>
    </source>
</evidence>
<proteinExistence type="inferred from homology"/>
<evidence type="ECO:0000256" key="6">
    <source>
        <dbReference type="ARBA" id="ARBA00012947"/>
    </source>
</evidence>
<comment type="cofactor">
    <cofactor evidence="2">
        <name>a divalent metal cation</name>
        <dbReference type="ChEBI" id="CHEBI:60240"/>
    </cofactor>
</comment>
<gene>
    <name evidence="12" type="ORF">LJD61_05090</name>
</gene>
<dbReference type="EC" id="4.1.3.17" evidence="5"/>
<evidence type="ECO:0000256" key="4">
    <source>
        <dbReference type="ARBA" id="ARBA00011233"/>
    </source>
</evidence>
<dbReference type="RefSeq" id="WP_255226445.1">
    <property type="nucleotide sequence ID" value="NZ_JAJEKE010000003.1"/>
</dbReference>
<comment type="similarity">
    <text evidence="3">Belongs to the class II aldolase/RraA-like family.</text>
</comment>
<comment type="catalytic activity">
    <reaction evidence="1">
        <text>4-hydroxy-4-methyl-2-oxoglutarate = 2 pyruvate</text>
        <dbReference type="Rhea" id="RHEA:22748"/>
        <dbReference type="ChEBI" id="CHEBI:15361"/>
        <dbReference type="ChEBI" id="CHEBI:58276"/>
        <dbReference type="EC" id="4.1.3.17"/>
    </reaction>
</comment>
<comment type="caution">
    <text evidence="12">The sequence shown here is derived from an EMBL/GenBank/DDBJ whole genome shotgun (WGS) entry which is preliminary data.</text>
</comment>
<evidence type="ECO:0000256" key="11">
    <source>
        <dbReference type="ARBA" id="ARBA00047973"/>
    </source>
</evidence>
<organism evidence="12 13">
    <name type="scientific">Lutispora saccharofermentans</name>
    <dbReference type="NCBI Taxonomy" id="3024236"/>
    <lineage>
        <taxon>Bacteria</taxon>
        <taxon>Bacillati</taxon>
        <taxon>Bacillota</taxon>
        <taxon>Clostridia</taxon>
        <taxon>Lutisporales</taxon>
        <taxon>Lutisporaceae</taxon>
        <taxon>Lutispora</taxon>
    </lineage>
</organism>
<dbReference type="InterPro" id="IPR005493">
    <property type="entry name" value="RraA/RraA-like"/>
</dbReference>
<evidence type="ECO:0000256" key="9">
    <source>
        <dbReference type="ARBA" id="ARBA00030169"/>
    </source>
</evidence>
<evidence type="ECO:0000256" key="2">
    <source>
        <dbReference type="ARBA" id="ARBA00001968"/>
    </source>
</evidence>
<dbReference type="PANTHER" id="PTHR33254:SF16">
    <property type="entry name" value="BLR3842 PROTEIN"/>
    <property type="match status" value="1"/>
</dbReference>
<protein>
    <recommendedName>
        <fullName evidence="7">Putative 4-hydroxy-4-methyl-2-oxoglutarate aldolase</fullName>
        <ecNumber evidence="6">4.1.1.112</ecNumber>
        <ecNumber evidence="5">4.1.3.17</ecNumber>
    </recommendedName>
    <alternativeName>
        <fullName evidence="10">Oxaloacetate decarboxylase</fullName>
    </alternativeName>
    <alternativeName>
        <fullName evidence="9">RraA-like protein</fullName>
    </alternativeName>
</protein>
<evidence type="ECO:0000256" key="3">
    <source>
        <dbReference type="ARBA" id="ARBA00008621"/>
    </source>
</evidence>
<keyword evidence="13" id="KW-1185">Reference proteome</keyword>
<evidence type="ECO:0000313" key="12">
    <source>
        <dbReference type="EMBL" id="MCQ1528922.1"/>
    </source>
</evidence>
<comment type="function">
    <text evidence="8">Catalyzes the aldol cleavage of 4-hydroxy-4-methyl-2-oxoglutarate (HMG) into 2 molecules of pyruvate. Also contains a secondary oxaloacetate (OAA) decarboxylase activity due to the common pyruvate enolate transition state formed following C-C bond cleavage in the retro-aldol and decarboxylation reactions.</text>
</comment>
<dbReference type="Pfam" id="PF03737">
    <property type="entry name" value="RraA-like"/>
    <property type="match status" value="1"/>
</dbReference>
<dbReference type="PANTHER" id="PTHR33254">
    <property type="entry name" value="4-HYDROXY-4-METHYL-2-OXOGLUTARATE ALDOLASE 3-RELATED"/>
    <property type="match status" value="1"/>
</dbReference>
<dbReference type="CDD" id="cd16841">
    <property type="entry name" value="RraA_family"/>
    <property type="match status" value="1"/>
</dbReference>
<comment type="catalytic activity">
    <reaction evidence="11">
        <text>oxaloacetate + H(+) = pyruvate + CO2</text>
        <dbReference type="Rhea" id="RHEA:15641"/>
        <dbReference type="ChEBI" id="CHEBI:15361"/>
        <dbReference type="ChEBI" id="CHEBI:15378"/>
        <dbReference type="ChEBI" id="CHEBI:16452"/>
        <dbReference type="ChEBI" id="CHEBI:16526"/>
        <dbReference type="EC" id="4.1.1.112"/>
    </reaction>
</comment>